<accession>A0A084BCK6</accession>
<feature type="coiled-coil region" evidence="1">
    <location>
        <begin position="226"/>
        <end position="253"/>
    </location>
</feature>
<keyword evidence="3" id="KW-1185">Reference proteome</keyword>
<dbReference type="HOGENOM" id="CLU_891909_0_0_1"/>
<evidence type="ECO:0000256" key="1">
    <source>
        <dbReference type="SAM" id="Coils"/>
    </source>
</evidence>
<dbReference type="Gene3D" id="1.10.287.1490">
    <property type="match status" value="1"/>
</dbReference>
<evidence type="ECO:0000313" key="3">
    <source>
        <dbReference type="Proteomes" id="UP000028045"/>
    </source>
</evidence>
<keyword evidence="1" id="KW-0175">Coiled coil</keyword>
<organism evidence="2 3">
    <name type="scientific">Stachybotrys chartarum (strain CBS 109288 / IBT 7711)</name>
    <name type="common">Toxic black mold</name>
    <name type="synonym">Stilbospora chartarum</name>
    <dbReference type="NCBI Taxonomy" id="1280523"/>
    <lineage>
        <taxon>Eukaryota</taxon>
        <taxon>Fungi</taxon>
        <taxon>Dikarya</taxon>
        <taxon>Ascomycota</taxon>
        <taxon>Pezizomycotina</taxon>
        <taxon>Sordariomycetes</taxon>
        <taxon>Hypocreomycetidae</taxon>
        <taxon>Hypocreales</taxon>
        <taxon>Stachybotryaceae</taxon>
        <taxon>Stachybotrys</taxon>
    </lineage>
</organism>
<dbReference type="AlphaFoldDB" id="A0A084BCK6"/>
<dbReference type="EMBL" id="KL647379">
    <property type="protein sequence ID" value="KEY75285.1"/>
    <property type="molecule type" value="Genomic_DNA"/>
</dbReference>
<sequence length="312" mass="35838">MSEGRPIPELHENMATTRTQGNEMNMMQPGMQDVARSTNVDPLDQDLWAAAQTIRACRQDRIAASQGYHALQESRKNLQSDYAGLVADYNELYNNYDALRERYSNLREKYNSVLADSTKLESAQAALEQQKALKRVVEAQLAQTKDEMEKKHDQVAQLEKKLATTWLQAVDGQGNDTEKLKATINSYKEENAVQAAENIAAKTLIQHMEDFQRELEQSHVQEVGSLRQQNKHLEEALQETVKVQEERKQIADKLEIDKNLLQQRCQLQIQQLGSIRKALANWLPDLHDDFDNITTVLAELEKRTRKKRKQVQ</sequence>
<reference evidence="2 3" key="1">
    <citation type="journal article" date="2014" name="BMC Genomics">
        <title>Comparative genome sequencing reveals chemotype-specific gene clusters in the toxigenic black mold Stachybotrys.</title>
        <authorList>
            <person name="Semeiks J."/>
            <person name="Borek D."/>
            <person name="Otwinowski Z."/>
            <person name="Grishin N.V."/>
        </authorList>
    </citation>
    <scope>NUCLEOTIDE SEQUENCE [LARGE SCALE GENOMIC DNA]</scope>
    <source>
        <strain evidence="3">CBS 109288 / IBT 7711</strain>
    </source>
</reference>
<gene>
    <name evidence="2" type="ORF">S7711_08628</name>
</gene>
<protein>
    <submittedName>
        <fullName evidence="2">Uncharacterized protein</fullName>
    </submittedName>
</protein>
<name>A0A084BCK6_STACB</name>
<feature type="coiled-coil region" evidence="1">
    <location>
        <begin position="82"/>
        <end position="161"/>
    </location>
</feature>
<dbReference type="Proteomes" id="UP000028045">
    <property type="component" value="Unassembled WGS sequence"/>
</dbReference>
<evidence type="ECO:0000313" key="2">
    <source>
        <dbReference type="EMBL" id="KEY75285.1"/>
    </source>
</evidence>
<proteinExistence type="predicted"/>